<evidence type="ECO:0000256" key="1">
    <source>
        <dbReference type="ARBA" id="ARBA00009054"/>
    </source>
</evidence>
<evidence type="ECO:0000256" key="2">
    <source>
        <dbReference type="ARBA" id="ARBA00023186"/>
    </source>
</evidence>
<keyword evidence="3" id="KW-0963">Cytoplasm</keyword>
<dbReference type="AlphaFoldDB" id="A0AA51GED0"/>
<dbReference type="HAMAP" id="MF_01151">
    <property type="entry name" value="GrpE"/>
    <property type="match status" value="1"/>
</dbReference>
<dbReference type="Proteomes" id="UP001238843">
    <property type="component" value="Chromosome"/>
</dbReference>
<dbReference type="PANTHER" id="PTHR21237">
    <property type="entry name" value="GRPE PROTEIN"/>
    <property type="match status" value="1"/>
</dbReference>
<dbReference type="PRINTS" id="PR00773">
    <property type="entry name" value="GRPEPROTEIN"/>
</dbReference>
<protein>
    <recommendedName>
        <fullName evidence="3 4">Protein GrpE</fullName>
    </recommendedName>
    <alternativeName>
        <fullName evidence="3">HSP-70 cofactor</fullName>
    </alternativeName>
</protein>
<dbReference type="GO" id="GO:0051087">
    <property type="term" value="F:protein-folding chaperone binding"/>
    <property type="evidence" value="ECO:0007669"/>
    <property type="project" value="InterPro"/>
</dbReference>
<organism evidence="6">
    <name type="scientific">Candidatus Organicella extenuata</name>
    <dbReference type="NCBI Taxonomy" id="2841811"/>
    <lineage>
        <taxon>Bacteria</taxon>
        <taxon>Pseudomonadati</taxon>
        <taxon>Verrucomicrobiota</taxon>
        <taxon>Candidatus Organicella</taxon>
    </lineage>
</organism>
<dbReference type="GO" id="GO:0042803">
    <property type="term" value="F:protein homodimerization activity"/>
    <property type="evidence" value="ECO:0007669"/>
    <property type="project" value="InterPro"/>
</dbReference>
<comment type="similarity">
    <text evidence="1 3 5">Belongs to the GrpE family.</text>
</comment>
<accession>A0AA51GED0</accession>
<gene>
    <name evidence="3" type="primary">grpE</name>
    <name evidence="6" type="ORF">QTO32_00170</name>
</gene>
<dbReference type="PANTHER" id="PTHR21237:SF23">
    <property type="entry name" value="GRPE PROTEIN HOMOLOG, MITOCHONDRIAL"/>
    <property type="match status" value="1"/>
</dbReference>
<keyword evidence="3 4" id="KW-0346">Stress response</keyword>
<dbReference type="Gene3D" id="3.90.20.20">
    <property type="match status" value="1"/>
</dbReference>
<comment type="subunit">
    <text evidence="3">Homodimer.</text>
</comment>
<dbReference type="GO" id="GO:0000774">
    <property type="term" value="F:adenyl-nucleotide exchange factor activity"/>
    <property type="evidence" value="ECO:0007669"/>
    <property type="project" value="InterPro"/>
</dbReference>
<name>A0AA51GED0_9BACT</name>
<keyword evidence="2 3" id="KW-0143">Chaperone</keyword>
<reference evidence="6" key="1">
    <citation type="journal article" date="2021" name="Front. Microbiol.">
        <title>Genome Analysis of a Verrucomicrobial Endosymbiont With a Tiny Genome Discovered in an Antarctic Lake.</title>
        <authorList>
            <person name="Williams T.J."/>
            <person name="Allen M.A."/>
            <person name="Ivanova N."/>
            <person name="Huntemann M."/>
            <person name="Haque S."/>
            <person name="Hancock A.M."/>
            <person name="Brazendale S."/>
            <person name="Cavicchioli R."/>
        </authorList>
    </citation>
    <scope>NUCLEOTIDE SEQUENCE</scope>
    <source>
        <strain evidence="6">MAG_Ga0307966_1000010</strain>
    </source>
</reference>
<dbReference type="GO" id="GO:0051082">
    <property type="term" value="F:unfolded protein binding"/>
    <property type="evidence" value="ECO:0007669"/>
    <property type="project" value="TreeGrafter"/>
</dbReference>
<evidence type="ECO:0000313" key="6">
    <source>
        <dbReference type="EMBL" id="WMI30498.1"/>
    </source>
</evidence>
<dbReference type="CDD" id="cd00446">
    <property type="entry name" value="GrpE"/>
    <property type="match status" value="1"/>
</dbReference>
<dbReference type="SUPFAM" id="SSF58014">
    <property type="entry name" value="Coiled-coil domain of nucleotide exchange factor GrpE"/>
    <property type="match status" value="1"/>
</dbReference>
<dbReference type="EMBL" id="CP128385">
    <property type="protein sequence ID" value="WMI30498.1"/>
    <property type="molecule type" value="Genomic_DNA"/>
</dbReference>
<sequence>MTNNFLSTKFLERKVLDLIRNYKGEKRFNNTLKAKSKELFELKQALTDDFNGYKQKTERALKEEKFNRTFEILKGFIPVLDNLELGIGSIVDKGYAEGFNLVMGQFATILKNLNVTVINPLGKPFDPNLHEVISFDRGDSVSEGSVCKVLRKGFLLDKKLLRPASVVVIKN</sequence>
<comment type="function">
    <text evidence="3 4">Participates actively in the response to hyperosmotic and heat shock by preventing the aggregation of stress-denatured proteins, in association with DnaK and GrpE. It is the nucleotide exchange factor for DnaK and may function as a thermosensor. Unfolded proteins bind initially to DnaJ; upon interaction with the DnaJ-bound protein, DnaK hydrolyzes its bound ATP, resulting in the formation of a stable complex. GrpE releases ADP from DnaK; ATP binding to DnaK triggers the release of the substrate protein, thus completing the reaction cycle. Several rounds of ATP-dependent interactions between DnaJ, DnaK and GrpE are required for fully efficient folding.</text>
</comment>
<evidence type="ECO:0000256" key="5">
    <source>
        <dbReference type="RuleBase" id="RU004478"/>
    </source>
</evidence>
<evidence type="ECO:0000256" key="3">
    <source>
        <dbReference type="HAMAP-Rule" id="MF_01151"/>
    </source>
</evidence>
<comment type="subcellular location">
    <subcellularLocation>
        <location evidence="3">Cytoplasm</location>
    </subcellularLocation>
</comment>
<dbReference type="SUPFAM" id="SSF51064">
    <property type="entry name" value="Head domain of nucleotide exchange factor GrpE"/>
    <property type="match status" value="1"/>
</dbReference>
<dbReference type="GO" id="GO:0005737">
    <property type="term" value="C:cytoplasm"/>
    <property type="evidence" value="ECO:0007669"/>
    <property type="project" value="UniProtKB-SubCell"/>
</dbReference>
<dbReference type="InterPro" id="IPR000740">
    <property type="entry name" value="GrpE"/>
</dbReference>
<reference evidence="6" key="2">
    <citation type="submission" date="2023-06" db="EMBL/GenBank/DDBJ databases">
        <authorList>
            <person name="Williams T.J."/>
            <person name="Allen M.A."/>
            <person name="Ivanova N."/>
            <person name="Huntemann M."/>
            <person name="Haque S."/>
            <person name="Hancock A.M."/>
            <person name="Brazendale S."/>
            <person name="Cavicchioli R."/>
        </authorList>
    </citation>
    <scope>NUCLEOTIDE SEQUENCE</scope>
    <source>
        <strain evidence="6">MAG_Ga0307966_1000010</strain>
    </source>
</reference>
<dbReference type="Pfam" id="PF01025">
    <property type="entry name" value="GrpE"/>
    <property type="match status" value="1"/>
</dbReference>
<dbReference type="InterPro" id="IPR013805">
    <property type="entry name" value="GrpE_CC"/>
</dbReference>
<dbReference type="GO" id="GO:0006457">
    <property type="term" value="P:protein folding"/>
    <property type="evidence" value="ECO:0007669"/>
    <property type="project" value="InterPro"/>
</dbReference>
<proteinExistence type="inferred from homology"/>
<dbReference type="InterPro" id="IPR009012">
    <property type="entry name" value="GrpE_head"/>
</dbReference>
<dbReference type="Gene3D" id="2.30.22.10">
    <property type="entry name" value="Head domain of nucleotide exchange factor GrpE"/>
    <property type="match status" value="1"/>
</dbReference>
<dbReference type="PROSITE" id="PS01071">
    <property type="entry name" value="GRPE"/>
    <property type="match status" value="1"/>
</dbReference>
<evidence type="ECO:0000256" key="4">
    <source>
        <dbReference type="RuleBase" id="RU000639"/>
    </source>
</evidence>